<dbReference type="PROSITE" id="PS00409">
    <property type="entry name" value="PROKAR_NTER_METHYL"/>
    <property type="match status" value="1"/>
</dbReference>
<reference evidence="2 3" key="1">
    <citation type="journal article" date="2016" name="Nat. Commun.">
        <title>Thousands of microbial genomes shed light on interconnected biogeochemical processes in an aquifer system.</title>
        <authorList>
            <person name="Anantharaman K."/>
            <person name="Brown C.T."/>
            <person name="Hug L.A."/>
            <person name="Sharon I."/>
            <person name="Castelle C.J."/>
            <person name="Probst A.J."/>
            <person name="Thomas B.C."/>
            <person name="Singh A."/>
            <person name="Wilkins M.J."/>
            <person name="Karaoz U."/>
            <person name="Brodie E.L."/>
            <person name="Williams K.H."/>
            <person name="Hubbard S.S."/>
            <person name="Banfield J.F."/>
        </authorList>
    </citation>
    <scope>NUCLEOTIDE SEQUENCE [LARGE SCALE GENOMIC DNA]</scope>
</reference>
<dbReference type="SUPFAM" id="SSF54523">
    <property type="entry name" value="Pili subunits"/>
    <property type="match status" value="1"/>
</dbReference>
<dbReference type="Pfam" id="PF13385">
    <property type="entry name" value="Laminin_G_3"/>
    <property type="match status" value="1"/>
</dbReference>
<name>A0A1G2MRN1_9BACT</name>
<dbReference type="Pfam" id="PF07963">
    <property type="entry name" value="N_methyl"/>
    <property type="match status" value="1"/>
</dbReference>
<dbReference type="InterPro" id="IPR013320">
    <property type="entry name" value="ConA-like_dom_sf"/>
</dbReference>
<sequence length="315" mass="32871">MKMNREHGFIQHHFYSGYKSGAGFTLIELLVVISIVSLLASVVYASLSNARGKATVAAGQQFSGQVKRALYDKAAIYLDFDSLAVGANLTTELSKNNQGTLVLPTAITYQTGTASLTTDTTLYKRGNHLIVNAAPTYGIIYSPVSGLNTIMESLNYTLSGWLLVPAGVSGTVVIVGEDVAGSGNYGVANLKACLSNGNVTGVTANYPNNGGQLVVPSSGCEPVSVPSGQWVHLAVSVKNKNNGTVDITFFANGKQLNTYNKSAAYSGANASFFIGSGGNANYQFDEVAIFSQALTASDFHAIYAAGAAEHGLAVK</sequence>
<dbReference type="STRING" id="1802312.A3C06_03200"/>
<feature type="transmembrane region" description="Helical" evidence="1">
    <location>
        <begin position="21"/>
        <end position="47"/>
    </location>
</feature>
<evidence type="ECO:0000313" key="2">
    <source>
        <dbReference type="EMBL" id="OHA26557.1"/>
    </source>
</evidence>
<keyword evidence="1" id="KW-0472">Membrane</keyword>
<dbReference type="Gene3D" id="3.30.700.10">
    <property type="entry name" value="Glycoprotein, Type 4 Pilin"/>
    <property type="match status" value="1"/>
</dbReference>
<comment type="caution">
    <text evidence="2">The sequence shown here is derived from an EMBL/GenBank/DDBJ whole genome shotgun (WGS) entry which is preliminary data.</text>
</comment>
<dbReference type="Proteomes" id="UP000177565">
    <property type="component" value="Unassembled WGS sequence"/>
</dbReference>
<accession>A0A1G2MRN1</accession>
<dbReference type="Gene3D" id="2.60.120.200">
    <property type="match status" value="1"/>
</dbReference>
<dbReference type="AlphaFoldDB" id="A0A1G2MRN1"/>
<keyword evidence="1" id="KW-1133">Transmembrane helix</keyword>
<dbReference type="InterPro" id="IPR045584">
    <property type="entry name" value="Pilin-like"/>
</dbReference>
<evidence type="ECO:0008006" key="4">
    <source>
        <dbReference type="Google" id="ProtNLM"/>
    </source>
</evidence>
<dbReference type="InterPro" id="IPR012902">
    <property type="entry name" value="N_methyl_site"/>
</dbReference>
<gene>
    <name evidence="2" type="ORF">A3C06_03200</name>
</gene>
<proteinExistence type="predicted"/>
<organism evidence="2 3">
    <name type="scientific">Candidatus Taylorbacteria bacterium RIFCSPHIGHO2_02_FULL_46_13</name>
    <dbReference type="NCBI Taxonomy" id="1802312"/>
    <lineage>
        <taxon>Bacteria</taxon>
        <taxon>Candidatus Tayloriibacteriota</taxon>
    </lineage>
</organism>
<dbReference type="NCBIfam" id="TIGR02532">
    <property type="entry name" value="IV_pilin_GFxxxE"/>
    <property type="match status" value="1"/>
</dbReference>
<evidence type="ECO:0000313" key="3">
    <source>
        <dbReference type="Proteomes" id="UP000177565"/>
    </source>
</evidence>
<keyword evidence="1" id="KW-0812">Transmembrane</keyword>
<protein>
    <recommendedName>
        <fullName evidence="4">LamG-like jellyroll fold domain-containing protein</fullName>
    </recommendedName>
</protein>
<dbReference type="EMBL" id="MHRQ01000020">
    <property type="protein sequence ID" value="OHA26557.1"/>
    <property type="molecule type" value="Genomic_DNA"/>
</dbReference>
<evidence type="ECO:0000256" key="1">
    <source>
        <dbReference type="SAM" id="Phobius"/>
    </source>
</evidence>
<dbReference type="SUPFAM" id="SSF49899">
    <property type="entry name" value="Concanavalin A-like lectins/glucanases"/>
    <property type="match status" value="1"/>
</dbReference>